<evidence type="ECO:0000256" key="2">
    <source>
        <dbReference type="ARBA" id="ARBA00022741"/>
    </source>
</evidence>
<dbReference type="AlphaFoldDB" id="U9UFR7"/>
<evidence type="ECO:0000259" key="5">
    <source>
        <dbReference type="PROSITE" id="PS50011"/>
    </source>
</evidence>
<dbReference type="Pfam" id="PF07714">
    <property type="entry name" value="PK_Tyr_Ser-Thr"/>
    <property type="match status" value="1"/>
</dbReference>
<dbReference type="SUPFAM" id="SSF56112">
    <property type="entry name" value="Protein kinase-like (PK-like)"/>
    <property type="match status" value="1"/>
</dbReference>
<dbReference type="InterPro" id="IPR051681">
    <property type="entry name" value="Ser/Thr_Kinases-Pseudokinases"/>
</dbReference>
<dbReference type="PANTHER" id="PTHR44329">
    <property type="entry name" value="SERINE/THREONINE-PROTEIN KINASE TNNI3K-RELATED"/>
    <property type="match status" value="1"/>
</dbReference>
<sequence>MEFFAKITKKLIKSCDCDSECNAKRFNQNFKNWTSGNNYIDKYIQDSQLSDHSNYTCQAIEWIPYNRFYDIKYISENKFCKVYRAKWADGYMDIWDKEHQNWKRKGQNMSVVLKSLNSPTDVSSEFINEFCITHEFYGITQDLDVQLSVHDNCKVFTKAIEWIPYNKFYDIEYITKDVYRAKWIDGYIIEWDYKHQNWKRGGQNMYVILKNLNNLVDVALEFRDEVKMSYGITQDSEAKNYMMVLNNKCKKCKNACSIIHFQQNFKNWTSGNKKVDKFIQDSQLSTHDDYEIFKKTIEWISYNKFYDIEYITKDVYRAKWIDGYIIEWDYKHQNWKRGGQNMYVILKNLNNLADIALEFKYEAEILYGVTQDPKTNNYKYVFSTIHFQQNFKNWTSGNEDIDKFIRGIQLSTYSNYNVSKKALEWIPYYRFYDIEFIAKGGFGKVYRARWIDGYIDEWDNKQQNWKRKDQNMFVALKSLNNSKNVTFEFMNEITLHYKLNLQKHYAEGGNLRNYLNGNYDKLSWSDKINYLHSIAHGLKDIHEEELIHRDLHIGNILRLKSMTCITDMGLCKPADYNASENTKNKIYGILPYIAPEILRGQDYTKAADIYSFGIIMYEVISGLPPYHDMLGCKSIK</sequence>
<dbReference type="GO" id="GO:0004674">
    <property type="term" value="F:protein serine/threonine kinase activity"/>
    <property type="evidence" value="ECO:0007669"/>
    <property type="project" value="TreeGrafter"/>
</dbReference>
<dbReference type="PANTHER" id="PTHR44329:SF288">
    <property type="entry name" value="MITOGEN-ACTIVATED PROTEIN KINASE KINASE KINASE 20"/>
    <property type="match status" value="1"/>
</dbReference>
<reference evidence="6" key="1">
    <citation type="submission" date="2013-07" db="EMBL/GenBank/DDBJ databases">
        <title>The genome of an arbuscular mycorrhizal fungus provides insights into the evolution of the oldest plant symbiosis.</title>
        <authorList>
            <consortium name="DOE Joint Genome Institute"/>
            <person name="Tisserant E."/>
            <person name="Malbreil M."/>
            <person name="Kuo A."/>
            <person name="Kohler A."/>
            <person name="Symeonidi A."/>
            <person name="Balestrini R."/>
            <person name="Charron P."/>
            <person name="Duensing N."/>
            <person name="Frei-dit-Frey N."/>
            <person name="Gianinazzi-Pearson V."/>
            <person name="Gilbert B."/>
            <person name="Handa Y."/>
            <person name="Hijri M."/>
            <person name="Kaul R."/>
            <person name="Kawaguchi M."/>
            <person name="Krajinski F."/>
            <person name="Lammers P."/>
            <person name="Lapierre D."/>
            <person name="Masclaux F.G."/>
            <person name="Murat C."/>
            <person name="Morin E."/>
            <person name="Ndikumana S."/>
            <person name="Pagni M."/>
            <person name="Petitpierre D."/>
            <person name="Requena N."/>
            <person name="Rosikiewicz P."/>
            <person name="Riley R."/>
            <person name="Saito K."/>
            <person name="San Clemente H."/>
            <person name="Shapiro H."/>
            <person name="van Tuinen D."/>
            <person name="Becard G."/>
            <person name="Bonfante P."/>
            <person name="Paszkowski U."/>
            <person name="Shachar-Hill Y."/>
            <person name="Young J.P."/>
            <person name="Sanders I.R."/>
            <person name="Henrissat B."/>
            <person name="Rensing S.A."/>
            <person name="Grigoriev I.V."/>
            <person name="Corradi N."/>
            <person name="Roux C."/>
            <person name="Martin F."/>
        </authorList>
    </citation>
    <scope>NUCLEOTIDE SEQUENCE</scope>
    <source>
        <strain evidence="6">DAOM 197198</strain>
    </source>
</reference>
<evidence type="ECO:0000313" key="6">
    <source>
        <dbReference type="EMBL" id="ESA19269.1"/>
    </source>
</evidence>
<dbReference type="EMBL" id="KI278406">
    <property type="protein sequence ID" value="ESA19269.1"/>
    <property type="molecule type" value="Genomic_DNA"/>
</dbReference>
<dbReference type="PROSITE" id="PS50011">
    <property type="entry name" value="PROTEIN_KINASE_DOM"/>
    <property type="match status" value="1"/>
</dbReference>
<accession>U9UFR7</accession>
<dbReference type="InterPro" id="IPR001245">
    <property type="entry name" value="Ser-Thr/Tyr_kinase_cat_dom"/>
</dbReference>
<keyword evidence="3" id="KW-0418">Kinase</keyword>
<organism evidence="6">
    <name type="scientific">Rhizophagus irregularis (strain DAOM 181602 / DAOM 197198 / MUCL 43194)</name>
    <name type="common">Arbuscular mycorrhizal fungus</name>
    <name type="synonym">Glomus intraradices</name>
    <dbReference type="NCBI Taxonomy" id="747089"/>
    <lineage>
        <taxon>Eukaryota</taxon>
        <taxon>Fungi</taxon>
        <taxon>Fungi incertae sedis</taxon>
        <taxon>Mucoromycota</taxon>
        <taxon>Glomeromycotina</taxon>
        <taxon>Glomeromycetes</taxon>
        <taxon>Glomerales</taxon>
        <taxon>Glomeraceae</taxon>
        <taxon>Rhizophagus</taxon>
    </lineage>
</organism>
<feature type="domain" description="Protein kinase" evidence="5">
    <location>
        <begin position="431"/>
        <end position="636"/>
    </location>
</feature>
<dbReference type="VEuPathDB" id="FungiDB:RhiirFUN_000786"/>
<keyword evidence="2" id="KW-0547">Nucleotide-binding</keyword>
<name>U9UFR7_RHIID</name>
<evidence type="ECO:0000256" key="3">
    <source>
        <dbReference type="ARBA" id="ARBA00022777"/>
    </source>
</evidence>
<dbReference type="VEuPathDB" id="FungiDB:RhiirFUN_000908"/>
<gene>
    <name evidence="6" type="ORF">GLOINDRAFT_17</name>
</gene>
<dbReference type="HOGENOM" id="CLU_000288_7_8_1"/>
<proteinExistence type="predicted"/>
<evidence type="ECO:0000256" key="1">
    <source>
        <dbReference type="ARBA" id="ARBA00022679"/>
    </source>
</evidence>
<keyword evidence="4" id="KW-0067">ATP-binding</keyword>
<dbReference type="GO" id="GO:0005524">
    <property type="term" value="F:ATP binding"/>
    <property type="evidence" value="ECO:0007669"/>
    <property type="project" value="UniProtKB-KW"/>
</dbReference>
<dbReference type="InterPro" id="IPR000719">
    <property type="entry name" value="Prot_kinase_dom"/>
</dbReference>
<keyword evidence="1" id="KW-0808">Transferase</keyword>
<dbReference type="Gene3D" id="1.10.510.10">
    <property type="entry name" value="Transferase(Phosphotransferase) domain 1"/>
    <property type="match status" value="1"/>
</dbReference>
<dbReference type="eggNOG" id="KOG0598">
    <property type="taxonomic scope" value="Eukaryota"/>
</dbReference>
<dbReference type="InterPro" id="IPR011009">
    <property type="entry name" value="Kinase-like_dom_sf"/>
</dbReference>
<dbReference type="Gene3D" id="1.10.10.1010">
    <property type="entry name" value="Intein homing endonuclease, domain IV"/>
    <property type="match status" value="3"/>
</dbReference>
<protein>
    <recommendedName>
        <fullName evidence="5">Protein kinase domain-containing protein</fullName>
    </recommendedName>
</protein>
<evidence type="ECO:0000256" key="4">
    <source>
        <dbReference type="ARBA" id="ARBA00022840"/>
    </source>
</evidence>